<evidence type="ECO:0000313" key="2">
    <source>
        <dbReference type="Proteomes" id="UP001465976"/>
    </source>
</evidence>
<dbReference type="SUPFAM" id="SSF52047">
    <property type="entry name" value="RNI-like"/>
    <property type="match status" value="1"/>
</dbReference>
<sequence>MSPMFLLPNELIENIALRCSDTRNLRLVNRRVYEAVEHVLWNNGKVKLYIDEKGLREENLQMLEDLKNGCKGTGSIRMLHLISPYSFALDRVRLLHSNLLPSAIQAMESLRSVEWKIRWKSRDPALPLAETTVFRSLASLSSIRELTLDCRTIPSFPVDVLHFGNLETLIIRGEPTAHDVLLSSLSKILARNPKISYLELIWAHVIQPMKPAVLPFSTLFQPPLPHLLPLHTLNLSRWIFDFVHANVIPHLRSLRSLSLYLCEYEDQTLPKALAMQQVSLRRIRVQSVSGELFDYLESIVGLEELSLSEFEDPSESQQLSQGFHDSVLPRHRHTLRVLCVEPLISSPDWAIGYHNIRILDSCAGLAQLTVGLYFEDVHDHAKRKDLLVSTLHFLSFVVATYMPPYPWRPRLFSM</sequence>
<dbReference type="EMBL" id="JBAHYK010000221">
    <property type="protein sequence ID" value="KAL0576467.1"/>
    <property type="molecule type" value="Genomic_DNA"/>
</dbReference>
<proteinExistence type="predicted"/>
<evidence type="ECO:0000313" key="1">
    <source>
        <dbReference type="EMBL" id="KAL0576467.1"/>
    </source>
</evidence>
<reference evidence="1 2" key="1">
    <citation type="submission" date="2024-02" db="EMBL/GenBank/DDBJ databases">
        <title>A draft genome for the cacao thread blight pathogen Marasmius crinis-equi.</title>
        <authorList>
            <person name="Cohen S.P."/>
            <person name="Baruah I.K."/>
            <person name="Amoako-Attah I."/>
            <person name="Bukari Y."/>
            <person name="Meinhardt L.W."/>
            <person name="Bailey B.A."/>
        </authorList>
    </citation>
    <scope>NUCLEOTIDE SEQUENCE [LARGE SCALE GENOMIC DNA]</scope>
    <source>
        <strain evidence="1 2">GH-76</strain>
    </source>
</reference>
<dbReference type="Proteomes" id="UP001465976">
    <property type="component" value="Unassembled WGS sequence"/>
</dbReference>
<organism evidence="1 2">
    <name type="scientific">Marasmius crinis-equi</name>
    <dbReference type="NCBI Taxonomy" id="585013"/>
    <lineage>
        <taxon>Eukaryota</taxon>
        <taxon>Fungi</taxon>
        <taxon>Dikarya</taxon>
        <taxon>Basidiomycota</taxon>
        <taxon>Agaricomycotina</taxon>
        <taxon>Agaricomycetes</taxon>
        <taxon>Agaricomycetidae</taxon>
        <taxon>Agaricales</taxon>
        <taxon>Marasmiineae</taxon>
        <taxon>Marasmiaceae</taxon>
        <taxon>Marasmius</taxon>
    </lineage>
</organism>
<protein>
    <recommendedName>
        <fullName evidence="3">F-box domain-containing protein</fullName>
    </recommendedName>
</protein>
<dbReference type="Gene3D" id="3.80.10.10">
    <property type="entry name" value="Ribonuclease Inhibitor"/>
    <property type="match status" value="1"/>
</dbReference>
<keyword evidence="2" id="KW-1185">Reference proteome</keyword>
<name>A0ABR3FM50_9AGAR</name>
<comment type="caution">
    <text evidence="1">The sequence shown here is derived from an EMBL/GenBank/DDBJ whole genome shotgun (WGS) entry which is preliminary data.</text>
</comment>
<accession>A0ABR3FM50</accession>
<evidence type="ECO:0008006" key="3">
    <source>
        <dbReference type="Google" id="ProtNLM"/>
    </source>
</evidence>
<dbReference type="InterPro" id="IPR032675">
    <property type="entry name" value="LRR_dom_sf"/>
</dbReference>
<gene>
    <name evidence="1" type="ORF">V5O48_005510</name>
</gene>